<keyword evidence="1" id="KW-0812">Transmembrane</keyword>
<evidence type="ECO:0000313" key="2">
    <source>
        <dbReference type="EMBL" id="OHX67504.1"/>
    </source>
</evidence>
<comment type="caution">
    <text evidence="2">The sequence shown here is derived from an EMBL/GenBank/DDBJ whole genome shotgun (WGS) entry which is preliminary data.</text>
</comment>
<keyword evidence="1" id="KW-0472">Membrane</keyword>
<evidence type="ECO:0008006" key="4">
    <source>
        <dbReference type="Google" id="ProtNLM"/>
    </source>
</evidence>
<dbReference type="OrthoDB" id="762068at2"/>
<evidence type="ECO:0000313" key="3">
    <source>
        <dbReference type="Proteomes" id="UP000179797"/>
    </source>
</evidence>
<accession>A0A1S1Z2J9</accession>
<feature type="transmembrane region" description="Helical" evidence="1">
    <location>
        <begin position="184"/>
        <end position="206"/>
    </location>
</feature>
<reference evidence="2 3" key="1">
    <citation type="journal article" date="2012" name="Int. J. Syst. Evol. Microbiol.">
        <title>Flammeovirga pacifica sp. nov., isolated from deep-sea sediment.</title>
        <authorList>
            <person name="Xu H."/>
            <person name="Fu Y."/>
            <person name="Yang N."/>
            <person name="Ding Z."/>
            <person name="Lai Q."/>
            <person name="Zeng R."/>
        </authorList>
    </citation>
    <scope>NUCLEOTIDE SEQUENCE [LARGE SCALE GENOMIC DNA]</scope>
    <source>
        <strain evidence="3">DSM 24597 / LMG 26175 / WPAGA1</strain>
    </source>
</reference>
<organism evidence="2 3">
    <name type="scientific">Flammeovirga pacifica</name>
    <dbReference type="NCBI Taxonomy" id="915059"/>
    <lineage>
        <taxon>Bacteria</taxon>
        <taxon>Pseudomonadati</taxon>
        <taxon>Bacteroidota</taxon>
        <taxon>Cytophagia</taxon>
        <taxon>Cytophagales</taxon>
        <taxon>Flammeovirgaceae</taxon>
        <taxon>Flammeovirga</taxon>
    </lineage>
</organism>
<proteinExistence type="predicted"/>
<feature type="transmembrane region" description="Helical" evidence="1">
    <location>
        <begin position="7"/>
        <end position="28"/>
    </location>
</feature>
<feature type="transmembrane region" description="Helical" evidence="1">
    <location>
        <begin position="146"/>
        <end position="164"/>
    </location>
</feature>
<dbReference type="AlphaFoldDB" id="A0A1S1Z2J9"/>
<keyword evidence="1" id="KW-1133">Transmembrane helix</keyword>
<feature type="transmembrane region" description="Helical" evidence="1">
    <location>
        <begin position="43"/>
        <end position="63"/>
    </location>
</feature>
<feature type="transmembrane region" description="Helical" evidence="1">
    <location>
        <begin position="83"/>
        <end position="104"/>
    </location>
</feature>
<dbReference type="Proteomes" id="UP000179797">
    <property type="component" value="Unassembled WGS sequence"/>
</dbReference>
<protein>
    <recommendedName>
        <fullName evidence="4">RDD domain-containing protein</fullName>
    </recommendedName>
</protein>
<dbReference type="EMBL" id="JRYR02000001">
    <property type="protein sequence ID" value="OHX67504.1"/>
    <property type="molecule type" value="Genomic_DNA"/>
</dbReference>
<gene>
    <name evidence="2" type="ORF">NH26_14685</name>
</gene>
<keyword evidence="3" id="KW-1185">Reference proteome</keyword>
<name>A0A1S1Z2J9_FLAPC</name>
<evidence type="ECO:0000256" key="1">
    <source>
        <dbReference type="SAM" id="Phobius"/>
    </source>
</evidence>
<feature type="transmembrane region" description="Helical" evidence="1">
    <location>
        <begin position="110"/>
        <end position="130"/>
    </location>
</feature>
<dbReference type="RefSeq" id="WP_052432315.1">
    <property type="nucleotide sequence ID" value="NZ_JRYR02000001.1"/>
</dbReference>
<dbReference type="STRING" id="915059.NH26_14685"/>
<sequence length="264" mass="31556">MNLQKVLLLLLIIVIPYDLYYINIPYWITDFQFPSVRDVADLINQILTLVSITYLIVGIYQVIKIKKLELTPAFKFPLYINFIQSFFWFIITLFSPNYSFFILIDDLTLFNSFIIYTNRILLLATIIYFFKNQRVKVDKENETPQLYRAFILMIDSLLILNYYLLHFHHFSGGFIFDQYISLELFNYIFFLVFYFSYYFMMEVIFLQTIGKLPFNAYVSFNGNRVVSILLRTLFRGLPFDKISFLGDKKGWHDRFSNTTVISES</sequence>